<accession>A0A318N2Z0</accession>
<protein>
    <recommendedName>
        <fullName evidence="2 5">Cell shape-determining protein MreC</fullName>
    </recommendedName>
    <alternativeName>
        <fullName evidence="4 5">Cell shape protein MreC</fullName>
    </alternativeName>
</protein>
<comment type="function">
    <text evidence="5">Involved in formation and maintenance of cell shape.</text>
</comment>
<keyword evidence="6" id="KW-0812">Transmembrane</keyword>
<keyword evidence="3 5" id="KW-0133">Cell shape</keyword>
<gene>
    <name evidence="8" type="ORF">DK869_01880</name>
</gene>
<feature type="domain" description="Rod shape-determining protein MreC beta-barrel core" evidence="7">
    <location>
        <begin position="146"/>
        <end position="264"/>
    </location>
</feature>
<keyword evidence="6" id="KW-1133">Transmembrane helix</keyword>
<evidence type="ECO:0000256" key="5">
    <source>
        <dbReference type="PIRNR" id="PIRNR038471"/>
    </source>
</evidence>
<dbReference type="Gene3D" id="2.40.10.350">
    <property type="entry name" value="Rod shape-determining protein MreC, domain 2"/>
    <property type="match status" value="1"/>
</dbReference>
<sequence length="302" mass="33492">MIPISIQIKQALAKLILPFLFVMASLIMLLGQAKPKLIEDIRLKVIDFLLPAYVLVERPFDIVHGFFLNVNTVKNISQEKKKLEEENAQLKGWYHVAIGLAEENVELKNQLHWIPDPTISYITAHVAADGSGIYHKAVLVMLQPGHGVHAGEIALSGFGLIGRVTEIGDRSARILLINDLASRIPVNLMSSHVQAIMAGDNSLYPKLIFYPEDKPPTEGEKVLTDNKGNAFPTGIPVGFVHYLEPGHPVVVPYTSLESLRIVRIFDFKNYDIIPPDAPGRVNLAKKKMKTRPVANPELLGHD</sequence>
<dbReference type="InterPro" id="IPR055342">
    <property type="entry name" value="MreC_beta-barrel_core"/>
</dbReference>
<dbReference type="Proteomes" id="UP000247565">
    <property type="component" value="Unassembled WGS sequence"/>
</dbReference>
<dbReference type="GO" id="GO:0005886">
    <property type="term" value="C:plasma membrane"/>
    <property type="evidence" value="ECO:0007669"/>
    <property type="project" value="TreeGrafter"/>
</dbReference>
<dbReference type="AlphaFoldDB" id="A0A318N2Z0"/>
<organism evidence="8 9">
    <name type="scientific">Commensalibacter melissae</name>
    <dbReference type="NCBI Taxonomy" id="2070537"/>
    <lineage>
        <taxon>Bacteria</taxon>
        <taxon>Pseudomonadati</taxon>
        <taxon>Pseudomonadota</taxon>
        <taxon>Alphaproteobacteria</taxon>
        <taxon>Acetobacterales</taxon>
        <taxon>Acetobacteraceae</taxon>
    </lineage>
</organism>
<evidence type="ECO:0000313" key="9">
    <source>
        <dbReference type="Proteomes" id="UP000247565"/>
    </source>
</evidence>
<dbReference type="InterPro" id="IPR007221">
    <property type="entry name" value="MreC"/>
</dbReference>
<evidence type="ECO:0000256" key="6">
    <source>
        <dbReference type="SAM" id="Phobius"/>
    </source>
</evidence>
<proteinExistence type="inferred from homology"/>
<dbReference type="PIRSF" id="PIRSF038471">
    <property type="entry name" value="MreC"/>
    <property type="match status" value="1"/>
</dbReference>
<dbReference type="GO" id="GO:0008360">
    <property type="term" value="P:regulation of cell shape"/>
    <property type="evidence" value="ECO:0007669"/>
    <property type="project" value="UniProtKB-KW"/>
</dbReference>
<evidence type="ECO:0000256" key="4">
    <source>
        <dbReference type="ARBA" id="ARBA00032089"/>
    </source>
</evidence>
<evidence type="ECO:0000313" key="8">
    <source>
        <dbReference type="EMBL" id="PXZ01776.1"/>
    </source>
</evidence>
<name>A0A318N2Z0_9PROT</name>
<dbReference type="RefSeq" id="WP_110438295.1">
    <property type="nucleotide sequence ID" value="NZ_CP033087.1"/>
</dbReference>
<evidence type="ECO:0000256" key="3">
    <source>
        <dbReference type="ARBA" id="ARBA00022960"/>
    </source>
</evidence>
<dbReference type="Pfam" id="PF04085">
    <property type="entry name" value="MreC"/>
    <property type="match status" value="1"/>
</dbReference>
<feature type="transmembrane region" description="Helical" evidence="6">
    <location>
        <begin position="12"/>
        <end position="31"/>
    </location>
</feature>
<dbReference type="GeneID" id="83703220"/>
<dbReference type="EMBL" id="QGLT01000001">
    <property type="protein sequence ID" value="PXZ01776.1"/>
    <property type="molecule type" value="Genomic_DNA"/>
</dbReference>
<dbReference type="PANTHER" id="PTHR34138">
    <property type="entry name" value="CELL SHAPE-DETERMINING PROTEIN MREC"/>
    <property type="match status" value="1"/>
</dbReference>
<dbReference type="NCBIfam" id="NF010512">
    <property type="entry name" value="PRK13922.12-1"/>
    <property type="match status" value="1"/>
</dbReference>
<dbReference type="InterPro" id="IPR042175">
    <property type="entry name" value="Cell/Rod_MreC_2"/>
</dbReference>
<evidence type="ECO:0000256" key="1">
    <source>
        <dbReference type="ARBA" id="ARBA00009369"/>
    </source>
</evidence>
<dbReference type="Gene3D" id="2.40.10.340">
    <property type="entry name" value="Rod shape-determining protein MreC, domain 1"/>
    <property type="match status" value="1"/>
</dbReference>
<evidence type="ECO:0000259" key="7">
    <source>
        <dbReference type="Pfam" id="PF04085"/>
    </source>
</evidence>
<dbReference type="PANTHER" id="PTHR34138:SF1">
    <property type="entry name" value="CELL SHAPE-DETERMINING PROTEIN MREC"/>
    <property type="match status" value="1"/>
</dbReference>
<dbReference type="InterPro" id="IPR042177">
    <property type="entry name" value="Cell/Rod_1"/>
</dbReference>
<evidence type="ECO:0000256" key="2">
    <source>
        <dbReference type="ARBA" id="ARBA00013855"/>
    </source>
</evidence>
<keyword evidence="6" id="KW-0472">Membrane</keyword>
<dbReference type="OrthoDB" id="8478127at2"/>
<comment type="similarity">
    <text evidence="1 5">Belongs to the MreC family.</text>
</comment>
<comment type="caution">
    <text evidence="8">The sequence shown here is derived from an EMBL/GenBank/DDBJ whole genome shotgun (WGS) entry which is preliminary data.</text>
</comment>
<reference evidence="8 9" key="1">
    <citation type="submission" date="2018-05" db="EMBL/GenBank/DDBJ databases">
        <title>Reference genomes for bee gut microbiota database.</title>
        <authorList>
            <person name="Ellegaard K.M."/>
        </authorList>
    </citation>
    <scope>NUCLEOTIDE SEQUENCE [LARGE SCALE GENOMIC DNA]</scope>
    <source>
        <strain evidence="8 9">ESL0284</strain>
    </source>
</reference>
<keyword evidence="9" id="KW-1185">Reference proteome</keyword>